<keyword evidence="3 6" id="KW-0812">Transmembrane</keyword>
<evidence type="ECO:0000256" key="3">
    <source>
        <dbReference type="ARBA" id="ARBA00022692"/>
    </source>
</evidence>
<evidence type="ECO:0000313" key="7">
    <source>
        <dbReference type="EMBL" id="CAB3381740.1"/>
    </source>
</evidence>
<protein>
    <recommendedName>
        <fullName evidence="9">Gustatory receptor</fullName>
    </recommendedName>
</protein>
<evidence type="ECO:0000256" key="4">
    <source>
        <dbReference type="ARBA" id="ARBA00022989"/>
    </source>
</evidence>
<evidence type="ECO:0000256" key="5">
    <source>
        <dbReference type="ARBA" id="ARBA00023136"/>
    </source>
</evidence>
<dbReference type="InterPro" id="IPR013604">
    <property type="entry name" value="7TM_chemorcpt"/>
</dbReference>
<feature type="transmembrane region" description="Helical" evidence="6">
    <location>
        <begin position="40"/>
        <end position="64"/>
    </location>
</feature>
<evidence type="ECO:0000256" key="6">
    <source>
        <dbReference type="SAM" id="Phobius"/>
    </source>
</evidence>
<evidence type="ECO:0000256" key="1">
    <source>
        <dbReference type="ARBA" id="ARBA00004651"/>
    </source>
</evidence>
<dbReference type="GO" id="GO:0050909">
    <property type="term" value="P:sensory perception of taste"/>
    <property type="evidence" value="ECO:0007669"/>
    <property type="project" value="InterPro"/>
</dbReference>
<comment type="caution">
    <text evidence="7">The sequence shown here is derived from an EMBL/GenBank/DDBJ whole genome shotgun (WGS) entry which is preliminary data.</text>
</comment>
<dbReference type="GO" id="GO:0005886">
    <property type="term" value="C:plasma membrane"/>
    <property type="evidence" value="ECO:0007669"/>
    <property type="project" value="UniProtKB-SubCell"/>
</dbReference>
<proteinExistence type="predicted"/>
<name>A0A8S1DHB4_9INSE</name>
<dbReference type="AlphaFoldDB" id="A0A8S1DHB4"/>
<sequence length="69" mass="7914">MRKTSDLVTRLYKNNLERRISQELRVFSDLARSREASFSACGLFTIDIQLLFTAGGAILNYIFILSQLK</sequence>
<dbReference type="OrthoDB" id="6769401at2759"/>
<comment type="subcellular location">
    <subcellularLocation>
        <location evidence="1">Cell membrane</location>
        <topology evidence="1">Multi-pass membrane protein</topology>
    </subcellularLocation>
</comment>
<evidence type="ECO:0000256" key="2">
    <source>
        <dbReference type="ARBA" id="ARBA00022475"/>
    </source>
</evidence>
<evidence type="ECO:0008006" key="9">
    <source>
        <dbReference type="Google" id="ProtNLM"/>
    </source>
</evidence>
<dbReference type="Proteomes" id="UP000494165">
    <property type="component" value="Unassembled WGS sequence"/>
</dbReference>
<dbReference type="Pfam" id="PF08395">
    <property type="entry name" value="7tm_7"/>
    <property type="match status" value="1"/>
</dbReference>
<accession>A0A8S1DHB4</accession>
<reference evidence="7 8" key="1">
    <citation type="submission" date="2020-04" db="EMBL/GenBank/DDBJ databases">
        <authorList>
            <person name="Alioto T."/>
            <person name="Alioto T."/>
            <person name="Gomez Garrido J."/>
        </authorList>
    </citation>
    <scope>NUCLEOTIDE SEQUENCE [LARGE SCALE GENOMIC DNA]</scope>
</reference>
<keyword evidence="8" id="KW-1185">Reference proteome</keyword>
<dbReference type="EMBL" id="CADEPI010000244">
    <property type="protein sequence ID" value="CAB3381740.1"/>
    <property type="molecule type" value="Genomic_DNA"/>
</dbReference>
<organism evidence="7 8">
    <name type="scientific">Cloeon dipterum</name>
    <dbReference type="NCBI Taxonomy" id="197152"/>
    <lineage>
        <taxon>Eukaryota</taxon>
        <taxon>Metazoa</taxon>
        <taxon>Ecdysozoa</taxon>
        <taxon>Arthropoda</taxon>
        <taxon>Hexapoda</taxon>
        <taxon>Insecta</taxon>
        <taxon>Pterygota</taxon>
        <taxon>Palaeoptera</taxon>
        <taxon>Ephemeroptera</taxon>
        <taxon>Pisciforma</taxon>
        <taxon>Baetidae</taxon>
        <taxon>Cloeon</taxon>
    </lineage>
</organism>
<evidence type="ECO:0000313" key="8">
    <source>
        <dbReference type="Proteomes" id="UP000494165"/>
    </source>
</evidence>
<gene>
    <name evidence="7" type="ORF">CLODIP_2_CD00382</name>
</gene>
<keyword evidence="2" id="KW-1003">Cell membrane</keyword>
<keyword evidence="5 6" id="KW-0472">Membrane</keyword>
<keyword evidence="4 6" id="KW-1133">Transmembrane helix</keyword>